<comment type="caution">
    <text evidence="1">The sequence shown here is derived from an EMBL/GenBank/DDBJ whole genome shotgun (WGS) entry which is preliminary data.</text>
</comment>
<reference evidence="1" key="1">
    <citation type="journal article" date="2014" name="Int. J. Syst. Evol. Microbiol.">
        <title>Complete genome sequence of Corynebacterium casei LMG S-19264T (=DSM 44701T), isolated from a smear-ripened cheese.</title>
        <authorList>
            <consortium name="US DOE Joint Genome Institute (JGI-PGF)"/>
            <person name="Walter F."/>
            <person name="Albersmeier A."/>
            <person name="Kalinowski J."/>
            <person name="Ruckert C."/>
        </authorList>
    </citation>
    <scope>NUCLEOTIDE SEQUENCE</scope>
    <source>
        <strain evidence="1">JCM 12289</strain>
    </source>
</reference>
<proteinExistence type="predicted"/>
<evidence type="ECO:0000313" key="1">
    <source>
        <dbReference type="EMBL" id="GAA0460516.1"/>
    </source>
</evidence>
<evidence type="ECO:0000313" key="2">
    <source>
        <dbReference type="Proteomes" id="UP001500962"/>
    </source>
</evidence>
<protein>
    <submittedName>
        <fullName evidence="1">Uncharacterized protein</fullName>
    </submittedName>
</protein>
<dbReference type="EMBL" id="BAAADN010000025">
    <property type="protein sequence ID" value="GAA0460516.1"/>
    <property type="molecule type" value="Genomic_DNA"/>
</dbReference>
<name>A0AAV3SF62_HALDO</name>
<dbReference type="AlphaFoldDB" id="A0AAV3SF62"/>
<reference evidence="1" key="2">
    <citation type="submission" date="2023-12" db="EMBL/GenBank/DDBJ databases">
        <authorList>
            <person name="Sun Q."/>
            <person name="Inoue M."/>
        </authorList>
    </citation>
    <scope>NUCLEOTIDE SEQUENCE</scope>
    <source>
        <strain evidence="1">JCM 12289</strain>
    </source>
</reference>
<organism evidence="1 2">
    <name type="scientific">Halococcus dombrowskii</name>
    <dbReference type="NCBI Taxonomy" id="179637"/>
    <lineage>
        <taxon>Archaea</taxon>
        <taxon>Methanobacteriati</taxon>
        <taxon>Methanobacteriota</taxon>
        <taxon>Stenosarchaea group</taxon>
        <taxon>Halobacteria</taxon>
        <taxon>Halobacteriales</taxon>
        <taxon>Halococcaceae</taxon>
        <taxon>Halococcus</taxon>
    </lineage>
</organism>
<dbReference type="Proteomes" id="UP001500962">
    <property type="component" value="Unassembled WGS sequence"/>
</dbReference>
<gene>
    <name evidence="1" type="ORF">GCM10008985_16230</name>
</gene>
<accession>A0AAV3SF62</accession>
<sequence length="47" mass="4981">MILPMNDVPLDLILSTDDHETIDSAVEQAVLAEELGFSHVTAGEVSG</sequence>